<evidence type="ECO:0000259" key="2">
    <source>
        <dbReference type="Pfam" id="PF00534"/>
    </source>
</evidence>
<evidence type="ECO:0000313" key="4">
    <source>
        <dbReference type="EMBL" id="MBE0405179.1"/>
    </source>
</evidence>
<protein>
    <submittedName>
        <fullName evidence="4">Glycosyltransferase family 4 protein</fullName>
    </submittedName>
</protein>
<evidence type="ECO:0000259" key="3">
    <source>
        <dbReference type="Pfam" id="PF13439"/>
    </source>
</evidence>
<comment type="caution">
    <text evidence="4">The sequence shown here is derived from an EMBL/GenBank/DDBJ whole genome shotgun (WGS) entry which is preliminary data.</text>
</comment>
<dbReference type="Gene3D" id="3.40.50.2000">
    <property type="entry name" value="Glycogen Phosphorylase B"/>
    <property type="match status" value="4"/>
</dbReference>
<dbReference type="InterPro" id="IPR001296">
    <property type="entry name" value="Glyco_trans_1"/>
</dbReference>
<gene>
    <name evidence="4" type="ORF">EI163_16700</name>
</gene>
<feature type="domain" description="Glycosyl transferase family 1" evidence="2">
    <location>
        <begin position="1042"/>
        <end position="1205"/>
    </location>
</feature>
<keyword evidence="1" id="KW-0808">Transferase</keyword>
<reference evidence="4 5" key="1">
    <citation type="submission" date="2020-07" db="EMBL/GenBank/DDBJ databases">
        <title>Halophilic bacteria isolated from french cheeses.</title>
        <authorList>
            <person name="Kothe C.I."/>
            <person name="Farah-Kraiem B."/>
            <person name="Renault P."/>
            <person name="Dridi B."/>
        </authorList>
    </citation>
    <scope>NUCLEOTIDE SEQUENCE [LARGE SCALE GENOMIC DNA]</scope>
    <source>
        <strain evidence="4 5">FME16</strain>
    </source>
</reference>
<dbReference type="PANTHER" id="PTHR46401">
    <property type="entry name" value="GLYCOSYLTRANSFERASE WBBK-RELATED"/>
    <property type="match status" value="1"/>
</dbReference>
<sequence length="1226" mass="137137">MRIVIDMQGAQTESRYRGIGRYTLSLTQAIVRHRGEHEIILVLNGLFPDTIEPIRAAFDGLLPQDCIRVWRSAGPLLEEQEGNDSRRRAAELVREAFIQSLNPDLVHIPSLFEGFNQDAVLSIGSLDKQTPVSVTLHDLIPLLNPEEYLDKNPPFAAYYRNKVDHLSRAALFLSISESASQEAFDCLGVPPEKVVNTSEAADGMFRKIDISDRERDALLKKLNIDSSFVLYSGGGDERKNLPRLIHAYAALPQALRKKHQLVLAGRIPNGIAVVLKNKARLAGLADDELILTDYITDEELIQLYNLCHLYVFPSWHEGFGLPALEAMACGAPVIGANTSSLPEVIGHPEALFDPMDVTAITNKLQEVLENEGLRQALKTHGETHAKGFTWEHSAQVALSAWEALLAGKHATQPFPLAASQEHLITGLVDEVKEWSNSLKSELSTAIAQNQQAGRARQLLLDVSEIRNNDAATGVQRVVRSYLKALLSSPPAGFQVVPVYATREEGYCYAWQMAHQYGAAIPEGLSEQARNDQAPIHWQRGDIFFALDMQHHVQLMHQTFFRQLQADGVTVKFLVHDLLPIQLADLFKDDDAKQLHEQWLSMIAATDGAICVSKATADAFDEWIEANHIFRTPGFRMTWVHNGGDLDGSKPSSGLPEDADEVLAKIRQRPALLAVSTLEPRKGQELLFDAVQVLWNQGHDINLVLVGTQGWKIDDLAQTLREHPENGKRLFWLEGISDEYLEKVYQASSALVAASINEGFGLSLIEAARYGVPIIARDIPVFREVAQASAFYFQENNGTALAGELAGWLALWKQGKHPLSTHLEWQTWAQSAEQLKTELVENRYPRKQLLVDVSELAQRDARSGIQRVVRSVLKEWLSNPPDGYRVEPVYAAPDEGYRYARRFTLDFMGWPAAALEDELIDYAPGDVFFGLDMQPQVQIAQQPFFQRLRQNGVTVKFLLHDLLPIQMPEFFPPGSEEGFTQWLRSITATDGVICVSRTVADELRVWVGEHGPERERPLQIGWSHNGADIDNSSPSRGMPEDAPEVLAKLEERPSFLMVGTLEPRKGYADALDVFDALWQQGEDVNLVIVGKMGWKVETLAERIKTHSEYNRRLFWLAGISDEYLDKVYSTCTCLIAASYGEGFGLPLIEAAQVGMPIIARDIPVFREVAGDYATYLPADMKKDRAGEVISHWLEDYYKGADFINRNITWKTWKESSSFLIDEVVSAI</sequence>
<proteinExistence type="predicted"/>
<evidence type="ECO:0000256" key="1">
    <source>
        <dbReference type="ARBA" id="ARBA00022679"/>
    </source>
</evidence>
<dbReference type="EMBL" id="RRZC01000028">
    <property type="protein sequence ID" value="MBE0405179.1"/>
    <property type="molecule type" value="Genomic_DNA"/>
</dbReference>
<accession>A0ABR9FFC0</accession>
<dbReference type="InterPro" id="IPR028098">
    <property type="entry name" value="Glyco_trans_4-like_N"/>
</dbReference>
<dbReference type="CDD" id="cd03809">
    <property type="entry name" value="GT4_MtfB-like"/>
    <property type="match status" value="3"/>
</dbReference>
<dbReference type="Pfam" id="PF00534">
    <property type="entry name" value="Glycos_transf_1"/>
    <property type="match status" value="3"/>
</dbReference>
<feature type="domain" description="Glycosyl transferase family 1" evidence="2">
    <location>
        <begin position="661"/>
        <end position="811"/>
    </location>
</feature>
<feature type="domain" description="Glycosyltransferase subfamily 4-like N-terminal" evidence="3">
    <location>
        <begin position="17"/>
        <end position="194"/>
    </location>
</feature>
<evidence type="ECO:0000313" key="5">
    <source>
        <dbReference type="Proteomes" id="UP000754821"/>
    </source>
</evidence>
<dbReference type="PANTHER" id="PTHR46401:SF2">
    <property type="entry name" value="GLYCOSYLTRANSFERASE WBBK-RELATED"/>
    <property type="match status" value="1"/>
</dbReference>
<dbReference type="SUPFAM" id="SSF53756">
    <property type="entry name" value="UDP-Glycosyltransferase/glycogen phosphorylase"/>
    <property type="match status" value="3"/>
</dbReference>
<keyword evidence="5" id="KW-1185">Reference proteome</keyword>
<feature type="domain" description="Glycosyl transferase family 1" evidence="2">
    <location>
        <begin position="220"/>
        <end position="381"/>
    </location>
</feature>
<dbReference type="Proteomes" id="UP000754821">
    <property type="component" value="Unassembled WGS sequence"/>
</dbReference>
<dbReference type="RefSeq" id="WP_192528596.1">
    <property type="nucleotide sequence ID" value="NZ_RRZC01000028.1"/>
</dbReference>
<name>A0ABR9FFC0_9GAMM</name>
<organism evidence="4 5">
    <name type="scientific">Halomonas citrativorans</name>
    <dbReference type="NCBI Taxonomy" id="2742612"/>
    <lineage>
        <taxon>Bacteria</taxon>
        <taxon>Pseudomonadati</taxon>
        <taxon>Pseudomonadota</taxon>
        <taxon>Gammaproteobacteria</taxon>
        <taxon>Oceanospirillales</taxon>
        <taxon>Halomonadaceae</taxon>
        <taxon>Halomonas</taxon>
    </lineage>
</organism>
<dbReference type="Pfam" id="PF13439">
    <property type="entry name" value="Glyco_transf_4"/>
    <property type="match status" value="1"/>
</dbReference>